<organism evidence="1 2">
    <name type="scientific">Virgibacillus litoralis</name>
    <dbReference type="NCBI Taxonomy" id="578221"/>
    <lineage>
        <taxon>Bacteria</taxon>
        <taxon>Bacillati</taxon>
        <taxon>Bacillota</taxon>
        <taxon>Bacilli</taxon>
        <taxon>Bacillales</taxon>
        <taxon>Bacillaceae</taxon>
        <taxon>Virgibacillus</taxon>
    </lineage>
</organism>
<dbReference type="RefSeq" id="WP_209482157.1">
    <property type="nucleotide sequence ID" value="NZ_JAGGKK010000027.1"/>
</dbReference>
<evidence type="ECO:0000313" key="2">
    <source>
        <dbReference type="Proteomes" id="UP001519328"/>
    </source>
</evidence>
<evidence type="ECO:0000313" key="1">
    <source>
        <dbReference type="EMBL" id="MBP1950695.1"/>
    </source>
</evidence>
<dbReference type="EMBL" id="JAGGKK010000027">
    <property type="protein sequence ID" value="MBP1950695.1"/>
    <property type="molecule type" value="Genomic_DNA"/>
</dbReference>
<keyword evidence="2" id="KW-1185">Reference proteome</keyword>
<sequence>MFRKKDNPFDRGLPNESNKIEIIIQSQFFNDFIEEYETEITRLFYLSRLPFINLILLPLNNVNNNFRNILEQHNFSIPIYEKKQVNGNKIIFSTKDYELVVLNGELDCWKDKMFESGQISVPDMQTINHLVPDYFIMDKQDPYLKRKDGNIRKVGIQQFFDEVRILLVHHQIFYSHFNHLIKGQMVYNNYRLMSKFTKAFELGFYYKKVSEETSVLKQNYSTSLTNRLYLLCKSVDEIEFYSYKTPNNDTKDEALYHLGYYIMLLTGSFENIAGVIKGLHNVELKHHKELSIRVYNHKENNPLLIRVIQKNPELVRYLLDNKVKTFINLVYEIRDTLQHRDYIQGMGSSSPNGKNPNLLWIPEENAESFERLDGEFQKKLSFDGKLEGGYLFNMHQFTKRLFEFSVEMVNDIMHLINIYLHKELSLTDKSIVEKRIDEFRQGNSYIMRIGKDSLYFN</sequence>
<proteinExistence type="predicted"/>
<name>A0ABS4HIE8_9BACI</name>
<comment type="caution">
    <text evidence="1">The sequence shown here is derived from an EMBL/GenBank/DDBJ whole genome shotgun (WGS) entry which is preliminary data.</text>
</comment>
<dbReference type="Proteomes" id="UP001519328">
    <property type="component" value="Unassembled WGS sequence"/>
</dbReference>
<accession>A0ABS4HIE8</accession>
<reference evidence="1 2" key="1">
    <citation type="submission" date="2021-03" db="EMBL/GenBank/DDBJ databases">
        <title>Genomic Encyclopedia of Type Strains, Phase IV (KMG-IV): sequencing the most valuable type-strain genomes for metagenomic binning, comparative biology and taxonomic classification.</title>
        <authorList>
            <person name="Goeker M."/>
        </authorList>
    </citation>
    <scope>NUCLEOTIDE SEQUENCE [LARGE SCALE GENOMIC DNA]</scope>
    <source>
        <strain evidence="1 2">DSM 21085</strain>
    </source>
</reference>
<protein>
    <submittedName>
        <fullName evidence="1">Uncharacterized protein</fullName>
    </submittedName>
</protein>
<gene>
    <name evidence="1" type="ORF">J2Z82_003667</name>
</gene>